<dbReference type="OrthoDB" id="5176563at2759"/>
<evidence type="ECO:0000313" key="2">
    <source>
        <dbReference type="EMBL" id="OJD29704.1"/>
    </source>
</evidence>
<name>A0A1J9QMK0_9PEZI</name>
<dbReference type="Gene3D" id="3.40.50.1820">
    <property type="entry name" value="alpha/beta hydrolase"/>
    <property type="match status" value="1"/>
</dbReference>
<sequence>MLRSTISLASLAAMGAHSVLGATTSSSAVLPAPTAIDLASMSGVVGALHRPAPGGDPDKAAIAVMVMHAESDYLSFYPCTELPKRGYTVLCANNEESKDPNMGTINFEDVMLDAGYAVAYLRNLTDIKKIVLFGHSGGGALLSQYQNVAENGLTACNGSEKLYPCSSALADLPAADGVILDDANFGIAPMVLMSLNPAIENESTGMLVDQSLDLYSTTNGWSSTGVSNYSVAFAKQFAAGVNARNTRLINYAQERLAAINNGSGLFADDEPFYIPDASYGYTNNKFFNQDLNYLHHTTHPWKLLHKNGSYTTQIVPSVRVVSTSPSVANQFLSGALKTTIKRFLATLAVTTTANYAYHADGVTGVVWNSSQLTPISAVQGIHVPLLTMGNTGHYEMIAIEKAHLAATASNDTDIAFVEGAQHTIDTCTECESYPGEFGDTVKTTFDYMDGWLSKPGRFL</sequence>
<dbReference type="RefSeq" id="XP_020125964.1">
    <property type="nucleotide sequence ID" value="XM_020278961.1"/>
</dbReference>
<evidence type="ECO:0000256" key="1">
    <source>
        <dbReference type="SAM" id="SignalP"/>
    </source>
</evidence>
<dbReference type="InterPro" id="IPR029058">
    <property type="entry name" value="AB_hydrolase_fold"/>
</dbReference>
<dbReference type="Proteomes" id="UP000183809">
    <property type="component" value="Unassembled WGS sequence"/>
</dbReference>
<protein>
    <submittedName>
        <fullName evidence="2">Alpha beta hydrolase</fullName>
    </submittedName>
</protein>
<reference evidence="2 3" key="1">
    <citation type="submission" date="2016-10" db="EMBL/GenBank/DDBJ databases">
        <title>Proteomics and genomics reveal pathogen-plant mechanisms compatible with a hemibiotrophic lifestyle of Diplodia corticola.</title>
        <authorList>
            <person name="Fernandes I."/>
            <person name="De Jonge R."/>
            <person name="Van De Peer Y."/>
            <person name="Devreese B."/>
            <person name="Alves A."/>
            <person name="Esteves A.C."/>
        </authorList>
    </citation>
    <scope>NUCLEOTIDE SEQUENCE [LARGE SCALE GENOMIC DNA]</scope>
    <source>
        <strain evidence="2 3">CBS 112549</strain>
    </source>
</reference>
<dbReference type="GO" id="GO:0016787">
    <property type="term" value="F:hydrolase activity"/>
    <property type="evidence" value="ECO:0007669"/>
    <property type="project" value="UniProtKB-KW"/>
</dbReference>
<dbReference type="EMBL" id="MNUE01000075">
    <property type="protein sequence ID" value="OJD29704.1"/>
    <property type="molecule type" value="Genomic_DNA"/>
</dbReference>
<evidence type="ECO:0000313" key="3">
    <source>
        <dbReference type="Proteomes" id="UP000183809"/>
    </source>
</evidence>
<dbReference type="GeneID" id="31019223"/>
<comment type="caution">
    <text evidence="2">The sequence shown here is derived from an EMBL/GenBank/DDBJ whole genome shotgun (WGS) entry which is preliminary data.</text>
</comment>
<keyword evidence="2" id="KW-0378">Hydrolase</keyword>
<feature type="signal peptide" evidence="1">
    <location>
        <begin position="1"/>
        <end position="21"/>
    </location>
</feature>
<gene>
    <name evidence="2" type="ORF">BKCO1_7500045</name>
</gene>
<dbReference type="SUPFAM" id="SSF53474">
    <property type="entry name" value="alpha/beta-Hydrolases"/>
    <property type="match status" value="1"/>
</dbReference>
<feature type="chain" id="PRO_5012588780" evidence="1">
    <location>
        <begin position="22"/>
        <end position="459"/>
    </location>
</feature>
<keyword evidence="3" id="KW-1185">Reference proteome</keyword>
<keyword evidence="1" id="KW-0732">Signal</keyword>
<accession>A0A1J9QMK0</accession>
<organism evidence="2 3">
    <name type="scientific">Diplodia corticola</name>
    <dbReference type="NCBI Taxonomy" id="236234"/>
    <lineage>
        <taxon>Eukaryota</taxon>
        <taxon>Fungi</taxon>
        <taxon>Dikarya</taxon>
        <taxon>Ascomycota</taxon>
        <taxon>Pezizomycotina</taxon>
        <taxon>Dothideomycetes</taxon>
        <taxon>Dothideomycetes incertae sedis</taxon>
        <taxon>Botryosphaeriales</taxon>
        <taxon>Botryosphaeriaceae</taxon>
        <taxon>Diplodia</taxon>
    </lineage>
</organism>
<dbReference type="AlphaFoldDB" id="A0A1J9QMK0"/>
<proteinExistence type="predicted"/>